<evidence type="ECO:0000313" key="6">
    <source>
        <dbReference type="Proteomes" id="UP001324634"/>
    </source>
</evidence>
<dbReference type="InterPro" id="IPR050248">
    <property type="entry name" value="Polysacc_deacetylase_ArnD"/>
</dbReference>
<evidence type="ECO:0000259" key="4">
    <source>
        <dbReference type="PROSITE" id="PS51677"/>
    </source>
</evidence>
<proteinExistence type="predicted"/>
<name>A0AAX4HT81_9BACT</name>
<sequence length="387" mass="42915">MKFHLSLLFFFACSQVHALSCQQPSLKLGADVLKELSDNPINCQNNSVHLTFDDGPNAQVTPALLKELKARNVKATFFVSTTNLEAANRNHDTNLALVNETMNAGHLIASHGHEHNAYDLRMDGKGEVLEKGFTDQEKEQQIARSVQLLNYATQNRFSNQKTMLFRFPYGRGAMPSAAELKRMDQQGIMRFQSTNYAGQLAEYRRQSAPLQVLASNGFSHLGWNHDSGDSSFGMGMPNADALKGYVLKNLKAMCSGNSTQVALFHDIKVMNTVAIPVIIDIGRCLGLKFISPNEMMANKTSLVERGVLIQKSQTQRAPADTLGELIATVTKAGSPNPECPPEKDQTCYSEQYKRRYQECEGGASICLGGRWYSRQDPMILLNCNLKD</sequence>
<dbReference type="GO" id="GO:0016810">
    <property type="term" value="F:hydrolase activity, acting on carbon-nitrogen (but not peptide) bonds"/>
    <property type="evidence" value="ECO:0007669"/>
    <property type="project" value="InterPro"/>
</dbReference>
<dbReference type="PANTHER" id="PTHR10587:SF133">
    <property type="entry name" value="CHITIN DEACETYLASE 1-RELATED"/>
    <property type="match status" value="1"/>
</dbReference>
<dbReference type="InterPro" id="IPR011330">
    <property type="entry name" value="Glyco_hydro/deAcase_b/a-brl"/>
</dbReference>
<dbReference type="KEGG" id="psti:SOO65_06460"/>
<reference evidence="5 6" key="1">
    <citation type="submission" date="2023-11" db="EMBL/GenBank/DDBJ databases">
        <title>Peredibacter starrii A3.12.</title>
        <authorList>
            <person name="Mitchell R.J."/>
        </authorList>
    </citation>
    <scope>NUCLEOTIDE SEQUENCE [LARGE SCALE GENOMIC DNA]</scope>
    <source>
        <strain evidence="5 6">A3.12</strain>
    </source>
</reference>
<feature type="domain" description="NodB homology" evidence="4">
    <location>
        <begin position="46"/>
        <end position="290"/>
    </location>
</feature>
<dbReference type="Gene3D" id="3.20.20.370">
    <property type="entry name" value="Glycoside hydrolase/deacetylase"/>
    <property type="match status" value="1"/>
</dbReference>
<evidence type="ECO:0000256" key="1">
    <source>
        <dbReference type="ARBA" id="ARBA00022723"/>
    </source>
</evidence>
<keyword evidence="6" id="KW-1185">Reference proteome</keyword>
<dbReference type="GO" id="GO:0046872">
    <property type="term" value="F:metal ion binding"/>
    <property type="evidence" value="ECO:0007669"/>
    <property type="project" value="UniProtKB-KW"/>
</dbReference>
<dbReference type="RefSeq" id="WP_321398533.1">
    <property type="nucleotide sequence ID" value="NZ_CP139487.1"/>
</dbReference>
<feature type="signal peptide" evidence="3">
    <location>
        <begin position="1"/>
        <end position="18"/>
    </location>
</feature>
<dbReference type="GO" id="GO:0016020">
    <property type="term" value="C:membrane"/>
    <property type="evidence" value="ECO:0007669"/>
    <property type="project" value="TreeGrafter"/>
</dbReference>
<feature type="chain" id="PRO_5043993828" evidence="3">
    <location>
        <begin position="19"/>
        <end position="387"/>
    </location>
</feature>
<gene>
    <name evidence="5" type="ORF">SOO65_06460</name>
</gene>
<keyword evidence="2" id="KW-0378">Hydrolase</keyword>
<evidence type="ECO:0000256" key="2">
    <source>
        <dbReference type="ARBA" id="ARBA00022801"/>
    </source>
</evidence>
<keyword evidence="1" id="KW-0479">Metal-binding</keyword>
<dbReference type="PROSITE" id="PS51677">
    <property type="entry name" value="NODB"/>
    <property type="match status" value="1"/>
</dbReference>
<accession>A0AAX4HT81</accession>
<organism evidence="5 6">
    <name type="scientific">Peredibacter starrii</name>
    <dbReference type="NCBI Taxonomy" id="28202"/>
    <lineage>
        <taxon>Bacteria</taxon>
        <taxon>Pseudomonadati</taxon>
        <taxon>Bdellovibrionota</taxon>
        <taxon>Bacteriovoracia</taxon>
        <taxon>Bacteriovoracales</taxon>
        <taxon>Bacteriovoracaceae</taxon>
        <taxon>Peredibacter</taxon>
    </lineage>
</organism>
<evidence type="ECO:0000256" key="3">
    <source>
        <dbReference type="SAM" id="SignalP"/>
    </source>
</evidence>
<keyword evidence="3" id="KW-0732">Signal</keyword>
<protein>
    <submittedName>
        <fullName evidence="5">Polysaccharide deacetylase family protein</fullName>
    </submittedName>
</protein>
<dbReference type="PANTHER" id="PTHR10587">
    <property type="entry name" value="GLYCOSYL TRANSFERASE-RELATED"/>
    <property type="match status" value="1"/>
</dbReference>
<dbReference type="GO" id="GO:0005975">
    <property type="term" value="P:carbohydrate metabolic process"/>
    <property type="evidence" value="ECO:0007669"/>
    <property type="project" value="InterPro"/>
</dbReference>
<dbReference type="Proteomes" id="UP001324634">
    <property type="component" value="Chromosome"/>
</dbReference>
<dbReference type="AlphaFoldDB" id="A0AAX4HT81"/>
<dbReference type="Pfam" id="PF01522">
    <property type="entry name" value="Polysacc_deac_1"/>
    <property type="match status" value="1"/>
</dbReference>
<evidence type="ECO:0000313" key="5">
    <source>
        <dbReference type="EMBL" id="WPU66383.1"/>
    </source>
</evidence>
<dbReference type="EMBL" id="CP139487">
    <property type="protein sequence ID" value="WPU66383.1"/>
    <property type="molecule type" value="Genomic_DNA"/>
</dbReference>
<dbReference type="SUPFAM" id="SSF88713">
    <property type="entry name" value="Glycoside hydrolase/deacetylase"/>
    <property type="match status" value="1"/>
</dbReference>
<dbReference type="InterPro" id="IPR002509">
    <property type="entry name" value="NODB_dom"/>
</dbReference>